<name>A0A1H4NC82_9BACT</name>
<dbReference type="GO" id="GO:0016616">
    <property type="term" value="F:oxidoreductase activity, acting on the CH-OH group of donors, NAD or NADP as acceptor"/>
    <property type="evidence" value="ECO:0007669"/>
    <property type="project" value="UniProtKB-ARBA"/>
</dbReference>
<evidence type="ECO:0000256" key="4">
    <source>
        <dbReference type="RuleBase" id="RU361277"/>
    </source>
</evidence>
<dbReference type="OrthoDB" id="9769198at2"/>
<protein>
    <submittedName>
        <fullName evidence="6">L-iditol 2-dehydrogenase</fullName>
    </submittedName>
</protein>
<gene>
    <name evidence="6" type="ORF">SAMN05443244_2203</name>
</gene>
<evidence type="ECO:0000256" key="1">
    <source>
        <dbReference type="ARBA" id="ARBA00022723"/>
    </source>
</evidence>
<evidence type="ECO:0000313" key="7">
    <source>
        <dbReference type="Proteomes" id="UP000182409"/>
    </source>
</evidence>
<feature type="domain" description="Enoyl reductase (ER)" evidence="5">
    <location>
        <begin position="7"/>
        <end position="313"/>
    </location>
</feature>
<proteinExistence type="inferred from homology"/>
<dbReference type="PANTHER" id="PTHR43401:SF2">
    <property type="entry name" value="L-THREONINE 3-DEHYDROGENASE"/>
    <property type="match status" value="1"/>
</dbReference>
<dbReference type="InterPro" id="IPR013154">
    <property type="entry name" value="ADH-like_N"/>
</dbReference>
<dbReference type="RefSeq" id="WP_074654004.1">
    <property type="nucleotide sequence ID" value="NZ_FNSD01000001.1"/>
</dbReference>
<accession>A0A1H4NC82</accession>
<dbReference type="PANTHER" id="PTHR43401">
    <property type="entry name" value="L-THREONINE 3-DEHYDROGENASE"/>
    <property type="match status" value="1"/>
</dbReference>
<evidence type="ECO:0000313" key="6">
    <source>
        <dbReference type="EMBL" id="SEB92717.1"/>
    </source>
</evidence>
<dbReference type="PROSITE" id="PS00059">
    <property type="entry name" value="ADH_ZINC"/>
    <property type="match status" value="1"/>
</dbReference>
<keyword evidence="1 4" id="KW-0479">Metal-binding</keyword>
<organism evidence="6 7">
    <name type="scientific">Terriglobus roseus</name>
    <dbReference type="NCBI Taxonomy" id="392734"/>
    <lineage>
        <taxon>Bacteria</taxon>
        <taxon>Pseudomonadati</taxon>
        <taxon>Acidobacteriota</taxon>
        <taxon>Terriglobia</taxon>
        <taxon>Terriglobales</taxon>
        <taxon>Acidobacteriaceae</taxon>
        <taxon>Terriglobus</taxon>
    </lineage>
</organism>
<dbReference type="Pfam" id="PF00107">
    <property type="entry name" value="ADH_zinc_N"/>
    <property type="match status" value="1"/>
</dbReference>
<dbReference type="InterPro" id="IPR002328">
    <property type="entry name" value="ADH_Zn_CS"/>
</dbReference>
<reference evidence="6 7" key="1">
    <citation type="submission" date="2016-10" db="EMBL/GenBank/DDBJ databases">
        <authorList>
            <person name="de Groot N.N."/>
        </authorList>
    </citation>
    <scope>NUCLEOTIDE SEQUENCE [LARGE SCALE GENOMIC DNA]</scope>
    <source>
        <strain evidence="6 7">AB35.6</strain>
    </source>
</reference>
<dbReference type="Gene3D" id="3.40.50.720">
    <property type="entry name" value="NAD(P)-binding Rossmann-like Domain"/>
    <property type="match status" value="1"/>
</dbReference>
<dbReference type="SMART" id="SM00829">
    <property type="entry name" value="PKS_ER"/>
    <property type="match status" value="1"/>
</dbReference>
<dbReference type="Gene3D" id="3.90.180.10">
    <property type="entry name" value="Medium-chain alcohol dehydrogenases, catalytic domain"/>
    <property type="match status" value="1"/>
</dbReference>
<dbReference type="InterPro" id="IPR020843">
    <property type="entry name" value="ER"/>
</dbReference>
<keyword evidence="2 4" id="KW-0862">Zinc</keyword>
<evidence type="ECO:0000259" key="5">
    <source>
        <dbReference type="SMART" id="SM00829"/>
    </source>
</evidence>
<dbReference type="InterPro" id="IPR036291">
    <property type="entry name" value="NAD(P)-bd_dom_sf"/>
</dbReference>
<dbReference type="SUPFAM" id="SSF51735">
    <property type="entry name" value="NAD(P)-binding Rossmann-fold domains"/>
    <property type="match status" value="1"/>
</dbReference>
<dbReference type="InterPro" id="IPR050129">
    <property type="entry name" value="Zn_alcohol_dh"/>
</dbReference>
<dbReference type="CDD" id="cd08236">
    <property type="entry name" value="sugar_DH"/>
    <property type="match status" value="1"/>
</dbReference>
<dbReference type="InterPro" id="IPR011032">
    <property type="entry name" value="GroES-like_sf"/>
</dbReference>
<dbReference type="EMBL" id="FNSD01000001">
    <property type="protein sequence ID" value="SEB92717.1"/>
    <property type="molecule type" value="Genomic_DNA"/>
</dbReference>
<dbReference type="Proteomes" id="UP000182409">
    <property type="component" value="Unassembled WGS sequence"/>
</dbReference>
<dbReference type="SUPFAM" id="SSF50129">
    <property type="entry name" value="GroES-like"/>
    <property type="match status" value="1"/>
</dbReference>
<comment type="cofactor">
    <cofactor evidence="4">
        <name>Zn(2+)</name>
        <dbReference type="ChEBI" id="CHEBI:29105"/>
    </cofactor>
</comment>
<sequence>MKALMLEEYSHLEVVDVPEPACGPDEVLIRVAACGICGSDVHGYDGSSGRRIPPIIMGHEAAGTIAKVGAEVKDWKPGDRVTFDSTVYCGACAFCAEGLVNLCDSRQVVGVSPGDYRRHGAFAELVSVPARILYRLPDDFNFTEAAMLEAVSIALHGVNVTQMKGGESALVIGAGMIGLLTAQAARAAGCSSVMIADVDAARLEMAKDVGIPDTLHLSGSELVAEILKRTNGRGVDVVLEAVGRAETVVASIECVKRGGTVTLIGNIQPEVPLPLQRVVTREIRLQGSCGSAGEYPEAIRLMASGAITVKPLISAVSTLDEAAGYFSRLHGREDGLLKVVVTPGA</sequence>
<dbReference type="Pfam" id="PF08240">
    <property type="entry name" value="ADH_N"/>
    <property type="match status" value="1"/>
</dbReference>
<evidence type="ECO:0000256" key="2">
    <source>
        <dbReference type="ARBA" id="ARBA00022833"/>
    </source>
</evidence>
<evidence type="ECO:0000256" key="3">
    <source>
        <dbReference type="ARBA" id="ARBA00023002"/>
    </source>
</evidence>
<dbReference type="InterPro" id="IPR013149">
    <property type="entry name" value="ADH-like_C"/>
</dbReference>
<dbReference type="AlphaFoldDB" id="A0A1H4NC82"/>
<keyword evidence="3" id="KW-0560">Oxidoreductase</keyword>
<comment type="similarity">
    <text evidence="4">Belongs to the zinc-containing alcohol dehydrogenase family.</text>
</comment>
<dbReference type="GO" id="GO:0008270">
    <property type="term" value="F:zinc ion binding"/>
    <property type="evidence" value="ECO:0007669"/>
    <property type="project" value="InterPro"/>
</dbReference>